<evidence type="ECO:0000313" key="3">
    <source>
        <dbReference type="Proteomes" id="UP001338125"/>
    </source>
</evidence>
<reference evidence="2 3" key="1">
    <citation type="submission" date="2024-01" db="EMBL/GenBank/DDBJ databases">
        <title>Complete genome of Cladobotryum mycophilum ATHUM6906.</title>
        <authorList>
            <person name="Christinaki A.C."/>
            <person name="Myridakis A.I."/>
            <person name="Kouvelis V.N."/>
        </authorList>
    </citation>
    <scope>NUCLEOTIDE SEQUENCE [LARGE SCALE GENOMIC DNA]</scope>
    <source>
        <strain evidence="2 3">ATHUM6906</strain>
    </source>
</reference>
<comment type="caution">
    <text evidence="2">The sequence shown here is derived from an EMBL/GenBank/DDBJ whole genome shotgun (WGS) entry which is preliminary data.</text>
</comment>
<keyword evidence="3" id="KW-1185">Reference proteome</keyword>
<feature type="compositionally biased region" description="Basic and acidic residues" evidence="1">
    <location>
        <begin position="311"/>
        <end position="320"/>
    </location>
</feature>
<accession>A0ABR0SX44</accession>
<sequence length="409" mass="46942">MLRSKFVAAQSSRHRTAALALYRALVRTASRVPLPQEVQKPAPVGGPLVQIVRKRFAKNTPYTSYRLIYAAMTAGYKFLSLLTKAQTPDSPEYHQVVNHLQGLHRTSEASRSAAPQRTRKPPTLPSEPLLINTAQPWETPKYTSNILPRPKSSLPKYRKVPSLCTTADSQPFVRILKPQPRALSRMVGRKGRIFTNRIMSIMETDEDLVPEAALEDEWDNLMVDLMEKEKREHQHEHEGRALELDDPKETFSWSVQLTRLWWEWKIETTWEDWIARGDALQELVEKEEILLAQEKGINTTKRNRQPVQYDKTNDPDDKRPNVGQSPFPVLPVVAAVKAIWAAQPSSNNPEDKMVDPFISETWAALVQSETSRMLRWMKRGAYGQNVDSLPFEYSWKRPEKETKSQPSPE</sequence>
<name>A0ABR0SX44_9HYPO</name>
<gene>
    <name evidence="2" type="ORF">PT974_01926</name>
</gene>
<dbReference type="EMBL" id="JAVFKD010000002">
    <property type="protein sequence ID" value="KAK5996589.1"/>
    <property type="molecule type" value="Genomic_DNA"/>
</dbReference>
<dbReference type="InterPro" id="IPR046896">
    <property type="entry name" value="Cup1-like_N"/>
</dbReference>
<evidence type="ECO:0008006" key="4">
    <source>
        <dbReference type="Google" id="ProtNLM"/>
    </source>
</evidence>
<dbReference type="CDD" id="cd20273">
    <property type="entry name" value="Complex1_LYR_unchar"/>
    <property type="match status" value="1"/>
</dbReference>
<feature type="region of interest" description="Disordered" evidence="1">
    <location>
        <begin position="300"/>
        <end position="326"/>
    </location>
</feature>
<protein>
    <recommendedName>
        <fullName evidence="4">Ubiquitin-conjugating enzyme</fullName>
    </recommendedName>
</protein>
<organism evidence="2 3">
    <name type="scientific">Cladobotryum mycophilum</name>
    <dbReference type="NCBI Taxonomy" id="491253"/>
    <lineage>
        <taxon>Eukaryota</taxon>
        <taxon>Fungi</taxon>
        <taxon>Dikarya</taxon>
        <taxon>Ascomycota</taxon>
        <taxon>Pezizomycotina</taxon>
        <taxon>Sordariomycetes</taxon>
        <taxon>Hypocreomycetidae</taxon>
        <taxon>Hypocreales</taxon>
        <taxon>Hypocreaceae</taxon>
        <taxon>Cladobotryum</taxon>
    </lineage>
</organism>
<proteinExistence type="predicted"/>
<dbReference type="Proteomes" id="UP001338125">
    <property type="component" value="Unassembled WGS sequence"/>
</dbReference>
<feature type="region of interest" description="Disordered" evidence="1">
    <location>
        <begin position="103"/>
        <end position="129"/>
    </location>
</feature>
<evidence type="ECO:0000313" key="2">
    <source>
        <dbReference type="EMBL" id="KAK5996589.1"/>
    </source>
</evidence>
<evidence type="ECO:0000256" key="1">
    <source>
        <dbReference type="SAM" id="MobiDB-lite"/>
    </source>
</evidence>